<feature type="chain" id="PRO_5015585050" description="DUF3570 domain-containing protein" evidence="1">
    <location>
        <begin position="31"/>
        <end position="424"/>
    </location>
</feature>
<feature type="signal peptide" evidence="1">
    <location>
        <begin position="1"/>
        <end position="30"/>
    </location>
</feature>
<evidence type="ECO:0008006" key="4">
    <source>
        <dbReference type="Google" id="ProtNLM"/>
    </source>
</evidence>
<evidence type="ECO:0000313" key="2">
    <source>
        <dbReference type="EMBL" id="PQJ53901.1"/>
    </source>
</evidence>
<organism evidence="2 3">
    <name type="scientific">Psychrosphaera saromensis</name>
    <dbReference type="NCBI Taxonomy" id="716813"/>
    <lineage>
        <taxon>Bacteria</taxon>
        <taxon>Pseudomonadati</taxon>
        <taxon>Pseudomonadota</taxon>
        <taxon>Gammaproteobacteria</taxon>
        <taxon>Alteromonadales</taxon>
        <taxon>Pseudoalteromonadaceae</taxon>
        <taxon>Psychrosphaera</taxon>
    </lineage>
</organism>
<dbReference type="OrthoDB" id="5450709at2"/>
<evidence type="ECO:0000256" key="1">
    <source>
        <dbReference type="SAM" id="SignalP"/>
    </source>
</evidence>
<evidence type="ECO:0000313" key="3">
    <source>
        <dbReference type="Proteomes" id="UP000239007"/>
    </source>
</evidence>
<name>A0A2S7UXA5_9GAMM</name>
<accession>A0A2S7UXA5</accession>
<dbReference type="EMBL" id="MSCH01000003">
    <property type="protein sequence ID" value="PQJ53901.1"/>
    <property type="molecule type" value="Genomic_DNA"/>
</dbReference>
<sequence length="424" mass="47496">MQLSNKKPNVAKLLTLATCSLLGTAPDAIAAEDTNQWRFDTALMYYGESERVTAVEGIIAASKEFSDQEFLNLKLTLDTLTGASANGAVAQPNVQTFTRPSGRGSYDIEAKDTPLDDTFRDSRVQVNAQWSQPLAENYLGSVGAYVSSEHDYFSLGFNANIAREFYNKNTTLSFGIAAAQDQISPEGGLPTPFSEMLTVQDGNANGLNRLGADDDKTTVDLLFGLTQVINRKMIMQFNYSYSQVDGYQTDPYKIVSVVDNNGYALRQLYESRPDSRNKNSVFWQTKYHLTNSVIDFSYRYLWDDWDVKSHTFDVRYHIPLEGAYIEPHVRYYQQQAAEFYQPFLLDGEPSPENISADYRVGEMNGLTLGVKYAMELEGDSELAFRLEFFQQTPTNPGFETPGVLADVELFESVSAVVAQISYSF</sequence>
<keyword evidence="1" id="KW-0732">Signal</keyword>
<comment type="caution">
    <text evidence="2">The sequence shown here is derived from an EMBL/GenBank/DDBJ whole genome shotgun (WGS) entry which is preliminary data.</text>
</comment>
<dbReference type="InterPro" id="IPR021953">
    <property type="entry name" value="DUF3570"/>
</dbReference>
<gene>
    <name evidence="2" type="ORF">BTO11_09660</name>
</gene>
<dbReference type="Proteomes" id="UP000239007">
    <property type="component" value="Unassembled WGS sequence"/>
</dbReference>
<dbReference type="RefSeq" id="WP_105052401.1">
    <property type="nucleotide sequence ID" value="NZ_BMYG01000002.1"/>
</dbReference>
<proteinExistence type="predicted"/>
<protein>
    <recommendedName>
        <fullName evidence="4">DUF3570 domain-containing protein</fullName>
    </recommendedName>
</protein>
<keyword evidence="3" id="KW-1185">Reference proteome</keyword>
<dbReference type="Pfam" id="PF12094">
    <property type="entry name" value="DUF3570"/>
    <property type="match status" value="1"/>
</dbReference>
<dbReference type="AlphaFoldDB" id="A0A2S7UXA5"/>
<reference evidence="2 3" key="1">
    <citation type="submission" date="2016-12" db="EMBL/GenBank/DDBJ databases">
        <title>Diversity of luminous bacteria.</title>
        <authorList>
            <person name="Yoshizawa S."/>
            <person name="Kogure K."/>
        </authorList>
    </citation>
    <scope>NUCLEOTIDE SEQUENCE [LARGE SCALE GENOMIC DNA]</scope>
    <source>
        <strain evidence="2 3">SA4-48</strain>
    </source>
</reference>